<evidence type="ECO:0000313" key="3">
    <source>
        <dbReference type="Proteomes" id="UP000237752"/>
    </source>
</evidence>
<evidence type="ECO:0000313" key="2">
    <source>
        <dbReference type="EMBL" id="PRZ39679.1"/>
    </source>
</evidence>
<dbReference type="EMBL" id="PVUE01000018">
    <property type="protein sequence ID" value="PRZ39679.1"/>
    <property type="molecule type" value="Genomic_DNA"/>
</dbReference>
<comment type="caution">
    <text evidence="2">The sequence shown here is derived from an EMBL/GenBank/DDBJ whole genome shotgun (WGS) entry which is preliminary data.</text>
</comment>
<dbReference type="AlphaFoldDB" id="A0A2T0ZTJ8"/>
<proteinExistence type="predicted"/>
<accession>A0A2T0ZTJ8</accession>
<sequence>MTEPSPEHIWDRLHVTGGTDLPWSWDSNDEQLVESLSVTLVDFVRDYNATFVVKQAQLVPYCWPAHPGLAREIASLYSVWASAFHGSAATPGDAAYFYDRTLPGFQDRVTMWLGRDPDACRAGQHPRDWNDLAPKIGYHDARTDTTSQILNDYSSRLSVLISSPPRLPEDDEAKLSAPSDAPDEQATAERWKL</sequence>
<gene>
    <name evidence="2" type="ORF">CLV47_11843</name>
</gene>
<dbReference type="RefSeq" id="WP_106350406.1">
    <property type="nucleotide sequence ID" value="NZ_PVUE01000018.1"/>
</dbReference>
<name>A0A2T0ZTJ8_9ACTN</name>
<protein>
    <submittedName>
        <fullName evidence="2">Uncharacterized protein</fullName>
    </submittedName>
</protein>
<dbReference type="OrthoDB" id="3535759at2"/>
<keyword evidence="3" id="KW-1185">Reference proteome</keyword>
<organism evidence="2 3">
    <name type="scientific">Antricoccus suffuscus</name>
    <dbReference type="NCBI Taxonomy" id="1629062"/>
    <lineage>
        <taxon>Bacteria</taxon>
        <taxon>Bacillati</taxon>
        <taxon>Actinomycetota</taxon>
        <taxon>Actinomycetes</taxon>
        <taxon>Geodermatophilales</taxon>
        <taxon>Antricoccaceae</taxon>
        <taxon>Antricoccus</taxon>
    </lineage>
</organism>
<dbReference type="Proteomes" id="UP000237752">
    <property type="component" value="Unassembled WGS sequence"/>
</dbReference>
<reference evidence="2 3" key="1">
    <citation type="submission" date="2018-03" db="EMBL/GenBank/DDBJ databases">
        <title>Genomic Encyclopedia of Archaeal and Bacterial Type Strains, Phase II (KMG-II): from individual species to whole genera.</title>
        <authorList>
            <person name="Goeker M."/>
        </authorList>
    </citation>
    <scope>NUCLEOTIDE SEQUENCE [LARGE SCALE GENOMIC DNA]</scope>
    <source>
        <strain evidence="2 3">DSM 100065</strain>
    </source>
</reference>
<evidence type="ECO:0000256" key="1">
    <source>
        <dbReference type="SAM" id="MobiDB-lite"/>
    </source>
</evidence>
<feature type="region of interest" description="Disordered" evidence="1">
    <location>
        <begin position="162"/>
        <end position="193"/>
    </location>
</feature>